<dbReference type="Proteomes" id="UP000675920">
    <property type="component" value="Unplaced"/>
</dbReference>
<dbReference type="GO" id="GO:0003677">
    <property type="term" value="F:DNA binding"/>
    <property type="evidence" value="ECO:0007669"/>
    <property type="project" value="UniProtKB-UniRule"/>
</dbReference>
<dbReference type="SUPFAM" id="SSF53098">
    <property type="entry name" value="Ribonuclease H-like"/>
    <property type="match status" value="1"/>
</dbReference>
<dbReference type="OrthoDB" id="9806424at2"/>
<keyword evidence="6 17" id="KW-0548">Nucleotidyltransferase</keyword>
<keyword evidence="8" id="KW-0540">Nuclease</keyword>
<dbReference type="Pfam" id="PF02739">
    <property type="entry name" value="5_3_exonuc_N"/>
    <property type="match status" value="1"/>
</dbReference>
<keyword evidence="12 17" id="KW-0239">DNA-directed DNA polymerase</keyword>
<protein>
    <recommendedName>
        <fullName evidence="4 16">DNA polymerase I</fullName>
        <ecNumber evidence="3 16">2.7.7.7</ecNumber>
    </recommendedName>
</protein>
<sequence>MNKRLLLVDGSSYLYRAFHALPDLRSPQGEPTGAMHGILAMLRRLRADFPADYAACVFDARGKTFRDDLYADYKANRASMPEDLAKQVEPIHVAVRAEGWPILMVEGIEADDVIGTLCREATGKGIDVIVSTGDKDLAQLVNQHVTLVNTMSKDGKPEMLDPAGVVARFGVPPERIVDYLALIGDTVDNVPGVDKVGPKTAVKWLTEHGSLDAIIAAADGFKGVTGENLRRAVPQFPLTRELLTVKCDCDLSAHCVALEALLPAEPDAEALRGLYERYGFRTWLRDMGGPGRAAGGRGAAGAGAGAGAAEFALVGQSGGFAPGTSTGSPGAQPVTGSSVGADDDSAPDARTTAGDLFPPAITRDYECVLTEEALAAWIARIDAAELTCVDTETTSLDPMRAEIVGLSLSVEPGRACYIPLAHRYADAPAQLDREAVLALLKPWFEDSSKPKLGQNLKYDRHVLLNHGIALAGVAQDTLLESYVLESHRSHDMDSMALRHLNETTITYEQVAGKGASQICFDQVAIDRATEYAAEDADITLRLHRHFAPQFEGEAGLRRIYEEMELPVAEVLARIERHGVLVDCEALAAQSHALGQRILELEQECYDAAGQPFNIGSPKQIGELLFGKLGLPVVKKTPSGAPSTDEEVLQKLAEDYPLPKLILEHRGLAKLKSTYTDKLPRMVNPATGRVHTNYAQAVAVTGRLASNEPNLQNIPIRTPEGRRVREAFIAAPGHVIVSADYSQIELRIMAHIADDANLKRAFTEGIDVHRATAAEIFGIDPEMVSNEQRRYAKVINFGLIYGMSAFGLAANLGIGRDAAKLYIDRYFTRYPGVARYMEETRRLAKTRGYVETVFGRRLWLPEINSPNGPRRQGAERAAINAPMQGTAADLIKLAMIATQKAIDAERWATRMVMQVHDELVFEVPDSELEMVRRRVPELMAGVASLSVPLLAEIGAGPNWEAAH</sequence>
<gene>
    <name evidence="17 23" type="primary">polA</name>
</gene>
<feature type="domain" description="5'-3' exonuclease" evidence="20">
    <location>
        <begin position="3"/>
        <end position="261"/>
    </location>
</feature>
<dbReference type="CDD" id="cd09898">
    <property type="entry name" value="H3TH_53EXO"/>
    <property type="match status" value="1"/>
</dbReference>
<keyword evidence="9 17" id="KW-0227">DNA damage</keyword>
<dbReference type="CDD" id="cd08637">
    <property type="entry name" value="DNA_pol_A_pol_I_C"/>
    <property type="match status" value="1"/>
</dbReference>
<dbReference type="Gene3D" id="3.30.70.370">
    <property type="match status" value="1"/>
</dbReference>
<evidence type="ECO:0000256" key="12">
    <source>
        <dbReference type="ARBA" id="ARBA00022932"/>
    </source>
</evidence>
<dbReference type="InterPro" id="IPR002298">
    <property type="entry name" value="DNA_polymerase_A"/>
</dbReference>
<evidence type="ECO:0000256" key="10">
    <source>
        <dbReference type="ARBA" id="ARBA00022801"/>
    </source>
</evidence>
<dbReference type="SMART" id="SM00279">
    <property type="entry name" value="HhH2"/>
    <property type="match status" value="1"/>
</dbReference>
<dbReference type="InterPro" id="IPR029060">
    <property type="entry name" value="PIN-like_dom_sf"/>
</dbReference>
<feature type="region of interest" description="Disordered" evidence="18">
    <location>
        <begin position="322"/>
        <end position="355"/>
    </location>
</feature>
<evidence type="ECO:0000256" key="15">
    <source>
        <dbReference type="ARBA" id="ARBA00049244"/>
    </source>
</evidence>
<dbReference type="PANTHER" id="PTHR10133">
    <property type="entry name" value="DNA POLYMERASE I"/>
    <property type="match status" value="1"/>
</dbReference>
<feature type="domain" description="DNA-directed DNA polymerase family A palm" evidence="21">
    <location>
        <begin position="720"/>
        <end position="926"/>
    </location>
</feature>
<dbReference type="FunFam" id="1.10.150.20:FF:000002">
    <property type="entry name" value="DNA polymerase I"/>
    <property type="match status" value="1"/>
</dbReference>
<dbReference type="CDD" id="cd09859">
    <property type="entry name" value="PIN_53EXO"/>
    <property type="match status" value="1"/>
</dbReference>
<evidence type="ECO:0000313" key="23">
    <source>
        <dbReference type="RefSeq" id="WP_028310464.1"/>
    </source>
</evidence>
<dbReference type="Pfam" id="PF01612">
    <property type="entry name" value="DNA_pol_A_exo1"/>
    <property type="match status" value="1"/>
</dbReference>
<keyword evidence="7 17" id="KW-0235">DNA replication</keyword>
<keyword evidence="22" id="KW-1185">Reference proteome</keyword>
<evidence type="ECO:0000256" key="4">
    <source>
        <dbReference type="ARBA" id="ARBA00020311"/>
    </source>
</evidence>
<dbReference type="FunFam" id="1.10.150.20:FF:000003">
    <property type="entry name" value="DNA polymerase I"/>
    <property type="match status" value="1"/>
</dbReference>
<proteinExistence type="inferred from homology"/>
<evidence type="ECO:0000259" key="21">
    <source>
        <dbReference type="SMART" id="SM00482"/>
    </source>
</evidence>
<dbReference type="InterPro" id="IPR019760">
    <property type="entry name" value="DNA-dir_DNA_pol_A_CS"/>
</dbReference>
<dbReference type="Gene3D" id="3.30.420.10">
    <property type="entry name" value="Ribonuclease H-like superfamily/Ribonuclease H"/>
    <property type="match status" value="1"/>
</dbReference>
<dbReference type="InterPro" id="IPR002421">
    <property type="entry name" value="5-3_exonuclease"/>
</dbReference>
<evidence type="ECO:0000256" key="1">
    <source>
        <dbReference type="ARBA" id="ARBA00007705"/>
    </source>
</evidence>
<dbReference type="InterPro" id="IPR008918">
    <property type="entry name" value="HhH2"/>
</dbReference>
<comment type="function">
    <text evidence="17">In addition to polymerase activity, this DNA polymerase exhibits 3'-5' and 5'-3' exonuclease activity.</text>
</comment>
<dbReference type="GO" id="GO:0006261">
    <property type="term" value="P:DNA-templated DNA replication"/>
    <property type="evidence" value="ECO:0007669"/>
    <property type="project" value="UniProtKB-UniRule"/>
</dbReference>
<dbReference type="SUPFAM" id="SSF88723">
    <property type="entry name" value="PIN domain-like"/>
    <property type="match status" value="1"/>
</dbReference>
<dbReference type="NCBIfam" id="TIGR00593">
    <property type="entry name" value="pola"/>
    <property type="match status" value="1"/>
</dbReference>
<evidence type="ECO:0000256" key="6">
    <source>
        <dbReference type="ARBA" id="ARBA00022695"/>
    </source>
</evidence>
<dbReference type="InterPro" id="IPR036279">
    <property type="entry name" value="5-3_exonuclease_C_sf"/>
</dbReference>
<comment type="similarity">
    <text evidence="1 17">Belongs to the DNA polymerase type-A family.</text>
</comment>
<dbReference type="PROSITE" id="PS00447">
    <property type="entry name" value="DNA_POLYMERASE_A"/>
    <property type="match status" value="1"/>
</dbReference>
<keyword evidence="10 17" id="KW-0378">Hydrolase</keyword>
<dbReference type="InterPro" id="IPR001098">
    <property type="entry name" value="DNA-dir_DNA_pol_A_palm_dom"/>
</dbReference>
<evidence type="ECO:0000259" key="19">
    <source>
        <dbReference type="SMART" id="SM00474"/>
    </source>
</evidence>
<dbReference type="SUPFAM" id="SSF47807">
    <property type="entry name" value="5' to 3' exonuclease, C-terminal subdomain"/>
    <property type="match status" value="1"/>
</dbReference>
<evidence type="ECO:0000256" key="13">
    <source>
        <dbReference type="ARBA" id="ARBA00023125"/>
    </source>
</evidence>
<evidence type="ECO:0000259" key="20">
    <source>
        <dbReference type="SMART" id="SM00475"/>
    </source>
</evidence>
<comment type="subunit">
    <text evidence="2">Single-chain monomer with multiple functions.</text>
</comment>
<evidence type="ECO:0000256" key="3">
    <source>
        <dbReference type="ARBA" id="ARBA00012417"/>
    </source>
</evidence>
<dbReference type="PRINTS" id="PR00868">
    <property type="entry name" value="DNAPOLI"/>
</dbReference>
<dbReference type="RefSeq" id="WP_028310464.1">
    <property type="nucleotide sequence ID" value="NZ_AXWS01000007.1"/>
</dbReference>
<evidence type="ECO:0000256" key="2">
    <source>
        <dbReference type="ARBA" id="ARBA00011541"/>
    </source>
</evidence>
<dbReference type="InterPro" id="IPR036397">
    <property type="entry name" value="RNaseH_sf"/>
</dbReference>
<dbReference type="InterPro" id="IPR012337">
    <property type="entry name" value="RNaseH-like_sf"/>
</dbReference>
<dbReference type="Gene3D" id="1.20.1060.10">
    <property type="entry name" value="Taq DNA Polymerase, Chain T, domain 4"/>
    <property type="match status" value="1"/>
</dbReference>
<dbReference type="GO" id="GO:0008409">
    <property type="term" value="F:5'-3' exonuclease activity"/>
    <property type="evidence" value="ECO:0007669"/>
    <property type="project" value="UniProtKB-UniRule"/>
</dbReference>
<dbReference type="InterPro" id="IPR043502">
    <property type="entry name" value="DNA/RNA_pol_sf"/>
</dbReference>
<comment type="catalytic activity">
    <reaction evidence="15 17">
        <text>DNA(n) + a 2'-deoxyribonucleoside 5'-triphosphate = DNA(n+1) + diphosphate</text>
        <dbReference type="Rhea" id="RHEA:22508"/>
        <dbReference type="Rhea" id="RHEA-COMP:17339"/>
        <dbReference type="Rhea" id="RHEA-COMP:17340"/>
        <dbReference type="ChEBI" id="CHEBI:33019"/>
        <dbReference type="ChEBI" id="CHEBI:61560"/>
        <dbReference type="ChEBI" id="CHEBI:173112"/>
        <dbReference type="EC" id="2.7.7.7"/>
    </reaction>
</comment>
<evidence type="ECO:0000256" key="7">
    <source>
        <dbReference type="ARBA" id="ARBA00022705"/>
    </source>
</evidence>
<dbReference type="SMART" id="SM00475">
    <property type="entry name" value="53EXOc"/>
    <property type="match status" value="1"/>
</dbReference>
<feature type="domain" description="3'-5' exonuclease" evidence="19">
    <location>
        <begin position="365"/>
        <end position="551"/>
    </location>
</feature>
<keyword evidence="13 17" id="KW-0238">DNA-binding</keyword>
<dbReference type="PANTHER" id="PTHR10133:SF27">
    <property type="entry name" value="DNA POLYMERASE NU"/>
    <property type="match status" value="1"/>
</dbReference>
<dbReference type="Gene3D" id="3.40.50.1010">
    <property type="entry name" value="5'-nuclease"/>
    <property type="match status" value="1"/>
</dbReference>
<dbReference type="InterPro" id="IPR020045">
    <property type="entry name" value="DNA_polI_H3TH"/>
</dbReference>
<evidence type="ECO:0000256" key="16">
    <source>
        <dbReference type="NCBIfam" id="TIGR00593"/>
    </source>
</evidence>
<accession>A0A8B6X1X3</accession>
<keyword evidence="14 17" id="KW-0234">DNA repair</keyword>
<dbReference type="InterPro" id="IPR018320">
    <property type="entry name" value="DNA_polymerase_1"/>
</dbReference>
<evidence type="ECO:0000256" key="8">
    <source>
        <dbReference type="ARBA" id="ARBA00022722"/>
    </source>
</evidence>
<dbReference type="AlphaFoldDB" id="A0A8B6X1X3"/>
<name>A0A8B6X1X3_9BURK</name>
<dbReference type="NCBIfam" id="NF004397">
    <property type="entry name" value="PRK05755.1"/>
    <property type="match status" value="1"/>
</dbReference>
<dbReference type="SMART" id="SM00482">
    <property type="entry name" value="POLAc"/>
    <property type="match status" value="1"/>
</dbReference>
<dbReference type="SMART" id="SM00474">
    <property type="entry name" value="35EXOc"/>
    <property type="match status" value="1"/>
</dbReference>
<organism evidence="22 23">
    <name type="scientific">Derxia gummosa DSM 723</name>
    <dbReference type="NCBI Taxonomy" id="1121388"/>
    <lineage>
        <taxon>Bacteria</taxon>
        <taxon>Pseudomonadati</taxon>
        <taxon>Pseudomonadota</taxon>
        <taxon>Betaproteobacteria</taxon>
        <taxon>Burkholderiales</taxon>
        <taxon>Alcaligenaceae</taxon>
        <taxon>Derxia</taxon>
    </lineage>
</organism>
<dbReference type="SUPFAM" id="SSF56672">
    <property type="entry name" value="DNA/RNA polymerases"/>
    <property type="match status" value="1"/>
</dbReference>
<reference evidence="23" key="1">
    <citation type="submission" date="2025-08" db="UniProtKB">
        <authorList>
            <consortium name="RefSeq"/>
        </authorList>
    </citation>
    <scope>IDENTIFICATION</scope>
</reference>
<keyword evidence="11 17" id="KW-0269">Exonuclease</keyword>
<evidence type="ECO:0000256" key="11">
    <source>
        <dbReference type="ARBA" id="ARBA00022839"/>
    </source>
</evidence>
<dbReference type="Pfam" id="PF01367">
    <property type="entry name" value="5_3_exonuc"/>
    <property type="match status" value="1"/>
</dbReference>
<dbReference type="FunFam" id="1.20.1060.10:FF:000001">
    <property type="entry name" value="DNA polymerase I"/>
    <property type="match status" value="1"/>
</dbReference>
<keyword evidence="5 17" id="KW-0808">Transferase</keyword>
<dbReference type="Pfam" id="PF00476">
    <property type="entry name" value="DNA_pol_A"/>
    <property type="match status" value="1"/>
</dbReference>
<dbReference type="FunFam" id="3.40.50.1010:FF:000001">
    <property type="entry name" value="DNA polymerase I"/>
    <property type="match status" value="1"/>
</dbReference>
<dbReference type="InterPro" id="IPR002562">
    <property type="entry name" value="3'-5'_exonuclease_dom"/>
</dbReference>
<evidence type="ECO:0000313" key="22">
    <source>
        <dbReference type="Proteomes" id="UP000675920"/>
    </source>
</evidence>
<evidence type="ECO:0000256" key="14">
    <source>
        <dbReference type="ARBA" id="ARBA00023204"/>
    </source>
</evidence>
<dbReference type="Gene3D" id="1.10.150.20">
    <property type="entry name" value="5' to 3' exonuclease, C-terminal subdomain"/>
    <property type="match status" value="2"/>
</dbReference>
<evidence type="ECO:0000256" key="18">
    <source>
        <dbReference type="SAM" id="MobiDB-lite"/>
    </source>
</evidence>
<evidence type="ECO:0000256" key="17">
    <source>
        <dbReference type="RuleBase" id="RU004460"/>
    </source>
</evidence>
<dbReference type="InterPro" id="IPR020046">
    <property type="entry name" value="5-3_exonucl_a-hlix_arch_N"/>
</dbReference>
<dbReference type="GO" id="GO:0003887">
    <property type="term" value="F:DNA-directed DNA polymerase activity"/>
    <property type="evidence" value="ECO:0007669"/>
    <property type="project" value="UniProtKB-UniRule"/>
</dbReference>
<evidence type="ECO:0000256" key="5">
    <source>
        <dbReference type="ARBA" id="ARBA00022679"/>
    </source>
</evidence>
<dbReference type="GO" id="GO:0008408">
    <property type="term" value="F:3'-5' exonuclease activity"/>
    <property type="evidence" value="ECO:0007669"/>
    <property type="project" value="UniProtKB-UniRule"/>
</dbReference>
<dbReference type="CDD" id="cd06139">
    <property type="entry name" value="DNA_polA_I_Ecoli_like_exo"/>
    <property type="match status" value="1"/>
</dbReference>
<dbReference type="EC" id="2.7.7.7" evidence="3 16"/>
<feature type="compositionally biased region" description="Polar residues" evidence="18">
    <location>
        <begin position="323"/>
        <end position="338"/>
    </location>
</feature>
<dbReference type="GO" id="GO:0006302">
    <property type="term" value="P:double-strand break repair"/>
    <property type="evidence" value="ECO:0007669"/>
    <property type="project" value="TreeGrafter"/>
</dbReference>
<evidence type="ECO:0000256" key="9">
    <source>
        <dbReference type="ARBA" id="ARBA00022763"/>
    </source>
</evidence>
<dbReference type="FunFam" id="3.30.420.10:FF:000026">
    <property type="entry name" value="DNA polymerase I"/>
    <property type="match status" value="1"/>
</dbReference>